<dbReference type="EMBL" id="CM037630">
    <property type="protein sequence ID" value="KAH7987415.1"/>
    <property type="molecule type" value="Genomic_DNA"/>
</dbReference>
<gene>
    <name evidence="1" type="ORF">K3G42_004712</name>
</gene>
<protein>
    <submittedName>
        <fullName evidence="1">Uncharacterized protein</fullName>
    </submittedName>
</protein>
<accession>A0ACB8E678</accession>
<evidence type="ECO:0000313" key="1">
    <source>
        <dbReference type="EMBL" id="KAH7987415.1"/>
    </source>
</evidence>
<sequence length="809" mass="88194">MAEGGVPGKKRPWRSVSLGDKVRKRANKLEAEEASPSASIVSFFSKVPPSTVACPLCGQTVPRYQINQHIDGVCQKSQNTDRDVVPVESASGVGAAISGGNQPSPPGTYSAKDAPALEKNPPTPEGSGLKRKLGAGEPTSPYFKGSDRSMGSSSTPAVRAVKNISLGSLASKLSRRRYAQGGNRGGERAKTCLIPDAQDSAIERSVGDATLESGSQKENCFPFSRPDGQRSLEGSLKSTLGTQVTVRGCGPGALQASSEDSIHASVPLDDLDCSDFALPAEQGSEQPKSPTDPVSNPGQRVECLAADGEAGPSDLDGCGISSGEHVALSPAKRKPFQRNQKPSFRRGDAKRLPVEGPLDLRNEMADGHVRLSEKPPVGNMSGVVLGMRPDPAGSAADSGGHPYYLQNFLRAVRAVLEESDDVRLFDAQELLLVGKFYELSAGGQKLYVRLFQRKLNWIKTSKLKYAEIADDLSPYVEELIGGGFLESDSGLQDLPEVLDLLSAPELKTLAQAFHLANPNAQKHQLLDGFLKLAKQRSIFSSDKSGIRSQILKRAKDLAGKSIRLRKDPRDVFSRLLLLFTLTDPPEEEEAGSGGQKALSTLLLVNLGRTAFPAYTVKIEHLIFEDREDFLRYAAAVHTSSDVSVAMANRDWEEAQKLYKSAKDTWRELGAHPSLRHHAALPAYLRCFTVGWVYTRILSRGVEILQRFHRYKEAVEQLEELLAQEVYCTDSRGRWWDRLALNLHQHLKETEKAADCIRKGLLDPLVRTGHRLALSQRAQRMRESPACKKLRHLLQDLPAVSVEDVAHVSS</sequence>
<reference evidence="1" key="1">
    <citation type="submission" date="2021-08" db="EMBL/GenBank/DDBJ databases">
        <title>The first chromosome-level gecko genome reveals the dynamic sex chromosomes of Neotropical dwarf geckos (Sphaerodactylidae: Sphaerodactylus).</title>
        <authorList>
            <person name="Pinto B.J."/>
            <person name="Keating S.E."/>
            <person name="Gamble T."/>
        </authorList>
    </citation>
    <scope>NUCLEOTIDE SEQUENCE</scope>
    <source>
        <strain evidence="1">TG3544</strain>
    </source>
</reference>
<evidence type="ECO:0000313" key="2">
    <source>
        <dbReference type="Proteomes" id="UP000827872"/>
    </source>
</evidence>
<comment type="caution">
    <text evidence="1">The sequence shown here is derived from an EMBL/GenBank/DDBJ whole genome shotgun (WGS) entry which is preliminary data.</text>
</comment>
<dbReference type="Proteomes" id="UP000827872">
    <property type="component" value="Linkage Group LG17"/>
</dbReference>
<organism evidence="1 2">
    <name type="scientific">Sphaerodactylus townsendi</name>
    <dbReference type="NCBI Taxonomy" id="933632"/>
    <lineage>
        <taxon>Eukaryota</taxon>
        <taxon>Metazoa</taxon>
        <taxon>Chordata</taxon>
        <taxon>Craniata</taxon>
        <taxon>Vertebrata</taxon>
        <taxon>Euteleostomi</taxon>
        <taxon>Lepidosauria</taxon>
        <taxon>Squamata</taxon>
        <taxon>Bifurcata</taxon>
        <taxon>Gekkota</taxon>
        <taxon>Sphaerodactylidae</taxon>
        <taxon>Sphaerodactylus</taxon>
    </lineage>
</organism>
<name>A0ACB8E678_9SAUR</name>
<keyword evidence="2" id="KW-1185">Reference proteome</keyword>
<proteinExistence type="predicted"/>